<dbReference type="Gene3D" id="3.40.630.30">
    <property type="match status" value="1"/>
</dbReference>
<dbReference type="EC" id="2.3.-.-" evidence="4"/>
<dbReference type="EMBL" id="JBHTLM010000003">
    <property type="protein sequence ID" value="MFD1176003.1"/>
    <property type="molecule type" value="Genomic_DNA"/>
</dbReference>
<dbReference type="InterPro" id="IPR000182">
    <property type="entry name" value="GNAT_dom"/>
</dbReference>
<keyword evidence="1 4" id="KW-0808">Transferase</keyword>
<dbReference type="Proteomes" id="UP001597262">
    <property type="component" value="Unassembled WGS sequence"/>
</dbReference>
<reference evidence="5" key="1">
    <citation type="journal article" date="2019" name="Int. J. Syst. Evol. Microbiol.">
        <title>The Global Catalogue of Microorganisms (GCM) 10K type strain sequencing project: providing services to taxonomists for standard genome sequencing and annotation.</title>
        <authorList>
            <consortium name="The Broad Institute Genomics Platform"/>
            <consortium name="The Broad Institute Genome Sequencing Center for Infectious Disease"/>
            <person name="Wu L."/>
            <person name="Ma J."/>
        </authorList>
    </citation>
    <scope>NUCLEOTIDE SEQUENCE [LARGE SCALE GENOMIC DNA]</scope>
    <source>
        <strain evidence="5">CCUG 59189</strain>
    </source>
</reference>
<dbReference type="GO" id="GO:0016746">
    <property type="term" value="F:acyltransferase activity"/>
    <property type="evidence" value="ECO:0007669"/>
    <property type="project" value="UniProtKB-KW"/>
</dbReference>
<dbReference type="PANTHER" id="PTHR10545">
    <property type="entry name" value="DIAMINE N-ACETYLTRANSFERASE"/>
    <property type="match status" value="1"/>
</dbReference>
<dbReference type="PROSITE" id="PS51186">
    <property type="entry name" value="GNAT"/>
    <property type="match status" value="1"/>
</dbReference>
<keyword evidence="5" id="KW-1185">Reference proteome</keyword>
<dbReference type="PANTHER" id="PTHR10545:SF29">
    <property type="entry name" value="GH14572P-RELATED"/>
    <property type="match status" value="1"/>
</dbReference>
<sequence length="153" mass="17911">MLIREATIEDISDIKNLYWELDKDAVFYQPSQFILAERPNDFFIHIINNEKSDILIIEVEGKIIGFSLLQEKETPKISCLREKKFVYILDFVISETYRNNGYGSLLLESSKEWGKKRGLDLLRLSVFEDNQKGIDFYKKNGLIATMKTMECEL</sequence>
<dbReference type="InterPro" id="IPR016181">
    <property type="entry name" value="Acyl_CoA_acyltransferase"/>
</dbReference>
<dbReference type="SUPFAM" id="SSF55729">
    <property type="entry name" value="Acyl-CoA N-acyltransferases (Nat)"/>
    <property type="match status" value="1"/>
</dbReference>
<organism evidence="4 5">
    <name type="scientific">Paenibacillus puldeungensis</name>
    <dbReference type="NCBI Taxonomy" id="696536"/>
    <lineage>
        <taxon>Bacteria</taxon>
        <taxon>Bacillati</taxon>
        <taxon>Bacillota</taxon>
        <taxon>Bacilli</taxon>
        <taxon>Bacillales</taxon>
        <taxon>Paenibacillaceae</taxon>
        <taxon>Paenibacillus</taxon>
    </lineage>
</organism>
<comment type="caution">
    <text evidence="4">The sequence shown here is derived from an EMBL/GenBank/DDBJ whole genome shotgun (WGS) entry which is preliminary data.</text>
</comment>
<evidence type="ECO:0000259" key="3">
    <source>
        <dbReference type="PROSITE" id="PS51186"/>
    </source>
</evidence>
<proteinExistence type="predicted"/>
<evidence type="ECO:0000256" key="1">
    <source>
        <dbReference type="ARBA" id="ARBA00022679"/>
    </source>
</evidence>
<evidence type="ECO:0000256" key="2">
    <source>
        <dbReference type="ARBA" id="ARBA00023315"/>
    </source>
</evidence>
<feature type="domain" description="N-acetyltransferase" evidence="3">
    <location>
        <begin position="1"/>
        <end position="153"/>
    </location>
</feature>
<gene>
    <name evidence="4" type="ORF">ACFQ3W_06730</name>
</gene>
<dbReference type="RefSeq" id="WP_379317909.1">
    <property type="nucleotide sequence ID" value="NZ_JBHTLM010000003.1"/>
</dbReference>
<keyword evidence="2 4" id="KW-0012">Acyltransferase</keyword>
<name>A0ABW3RUN8_9BACL</name>
<protein>
    <submittedName>
        <fullName evidence="4">GNAT family N-acetyltransferase</fullName>
        <ecNumber evidence="4">2.3.-.-</ecNumber>
    </submittedName>
</protein>
<dbReference type="InterPro" id="IPR051016">
    <property type="entry name" value="Diverse_Substrate_AcTransf"/>
</dbReference>
<accession>A0ABW3RUN8</accession>
<evidence type="ECO:0000313" key="4">
    <source>
        <dbReference type="EMBL" id="MFD1176003.1"/>
    </source>
</evidence>
<dbReference type="CDD" id="cd04301">
    <property type="entry name" value="NAT_SF"/>
    <property type="match status" value="1"/>
</dbReference>
<dbReference type="Pfam" id="PF00583">
    <property type="entry name" value="Acetyltransf_1"/>
    <property type="match status" value="1"/>
</dbReference>
<evidence type="ECO:0000313" key="5">
    <source>
        <dbReference type="Proteomes" id="UP001597262"/>
    </source>
</evidence>